<keyword evidence="2" id="KW-1185">Reference proteome</keyword>
<evidence type="ECO:0000313" key="2">
    <source>
        <dbReference type="Proteomes" id="UP000318578"/>
    </source>
</evidence>
<organism evidence="1 2">
    <name type="scientific">Amycolatopsis acidiphila</name>
    <dbReference type="NCBI Taxonomy" id="715473"/>
    <lineage>
        <taxon>Bacteria</taxon>
        <taxon>Bacillati</taxon>
        <taxon>Actinomycetota</taxon>
        <taxon>Actinomycetes</taxon>
        <taxon>Pseudonocardiales</taxon>
        <taxon>Pseudonocardiaceae</taxon>
        <taxon>Amycolatopsis</taxon>
    </lineage>
</organism>
<accession>A0A558A4Y8</accession>
<sequence>MAVSQLVLAGALGLVGEWGRRNAPALARTAQDGEHKVVVLRRGALGCEVVAALFALAAVAELI</sequence>
<dbReference type="RefSeq" id="WP_144642249.1">
    <property type="nucleotide sequence ID" value="NZ_BNAX01000002.1"/>
</dbReference>
<name>A0A558A4Y8_9PSEU</name>
<reference evidence="1 2" key="1">
    <citation type="submission" date="2019-07" db="EMBL/GenBank/DDBJ databases">
        <title>New species of Amycolatopsis and Streptomyces.</title>
        <authorList>
            <person name="Duangmal K."/>
            <person name="Teo W.F.A."/>
            <person name="Lipun K."/>
        </authorList>
    </citation>
    <scope>NUCLEOTIDE SEQUENCE [LARGE SCALE GENOMIC DNA]</scope>
    <source>
        <strain evidence="1 2">JCM 30562</strain>
    </source>
</reference>
<protein>
    <submittedName>
        <fullName evidence="1">Uncharacterized protein</fullName>
    </submittedName>
</protein>
<dbReference type="EMBL" id="VJZA01000048">
    <property type="protein sequence ID" value="TVT19334.1"/>
    <property type="molecule type" value="Genomic_DNA"/>
</dbReference>
<gene>
    <name evidence="1" type="ORF">FNH06_24560</name>
</gene>
<comment type="caution">
    <text evidence="1">The sequence shown here is derived from an EMBL/GenBank/DDBJ whole genome shotgun (WGS) entry which is preliminary data.</text>
</comment>
<dbReference type="Proteomes" id="UP000318578">
    <property type="component" value="Unassembled WGS sequence"/>
</dbReference>
<evidence type="ECO:0000313" key="1">
    <source>
        <dbReference type="EMBL" id="TVT19334.1"/>
    </source>
</evidence>
<proteinExistence type="predicted"/>
<dbReference type="AlphaFoldDB" id="A0A558A4Y8"/>